<dbReference type="InterPro" id="IPR013783">
    <property type="entry name" value="Ig-like_fold"/>
</dbReference>
<dbReference type="PANTHER" id="PTHR46013">
    <property type="entry name" value="VASCULAR CELL ADHESION MOLECULE 1"/>
    <property type="match status" value="1"/>
</dbReference>
<dbReference type="InterPro" id="IPR003599">
    <property type="entry name" value="Ig_sub"/>
</dbReference>
<dbReference type="SUPFAM" id="SSF48726">
    <property type="entry name" value="Immunoglobulin"/>
    <property type="match status" value="1"/>
</dbReference>
<reference evidence="2" key="1">
    <citation type="submission" date="2021-04" db="EMBL/GenBank/DDBJ databases">
        <authorList>
            <consortium name="Wellcome Sanger Institute Data Sharing"/>
        </authorList>
    </citation>
    <scope>NUCLEOTIDE SEQUENCE [LARGE SCALE GENOMIC DNA]</scope>
</reference>
<proteinExistence type="predicted"/>
<feature type="domain" description="Ig-like" evidence="1">
    <location>
        <begin position="1"/>
        <end position="76"/>
    </location>
</feature>
<dbReference type="SMART" id="SM00408">
    <property type="entry name" value="IGc2"/>
    <property type="match status" value="1"/>
</dbReference>
<organism evidence="2 3">
    <name type="scientific">Sparus aurata</name>
    <name type="common">Gilthead sea bream</name>
    <dbReference type="NCBI Taxonomy" id="8175"/>
    <lineage>
        <taxon>Eukaryota</taxon>
        <taxon>Metazoa</taxon>
        <taxon>Chordata</taxon>
        <taxon>Craniata</taxon>
        <taxon>Vertebrata</taxon>
        <taxon>Euteleostomi</taxon>
        <taxon>Actinopterygii</taxon>
        <taxon>Neopterygii</taxon>
        <taxon>Teleostei</taxon>
        <taxon>Neoteleostei</taxon>
        <taxon>Acanthomorphata</taxon>
        <taxon>Eupercaria</taxon>
        <taxon>Spariformes</taxon>
        <taxon>Sparidae</taxon>
        <taxon>Sparus</taxon>
    </lineage>
</organism>
<dbReference type="Pfam" id="PF13927">
    <property type="entry name" value="Ig_3"/>
    <property type="match status" value="1"/>
</dbReference>
<dbReference type="InParanoid" id="A0A671TED3"/>
<sequence length="128" mass="14397">MITPSAVVTEGQRVTLTCSTSCPLNTNYTWTFNSRPLNLPENQNKQLVLDPVGSQHAGNYSCAVKTHISSRESTLTVRGGTLTVLREYGFKIAVTFLNNWNGLNLIRTVINLYNMTKIQEEENWDSRC</sequence>
<evidence type="ECO:0000259" key="1">
    <source>
        <dbReference type="PROSITE" id="PS50835"/>
    </source>
</evidence>
<dbReference type="InterPro" id="IPR007110">
    <property type="entry name" value="Ig-like_dom"/>
</dbReference>
<dbReference type="Proteomes" id="UP000472265">
    <property type="component" value="Chromosome 1"/>
</dbReference>
<dbReference type="PANTHER" id="PTHR46013:SF4">
    <property type="entry name" value="B-CELL RECEPTOR CD22-RELATED"/>
    <property type="match status" value="1"/>
</dbReference>
<evidence type="ECO:0000313" key="2">
    <source>
        <dbReference type="Ensembl" id="ENSSAUP00010000204.1"/>
    </source>
</evidence>
<accession>A0A671TED3</accession>
<name>A0A671TED3_SPAAU</name>
<dbReference type="AlphaFoldDB" id="A0A671TED3"/>
<dbReference type="PROSITE" id="PS50835">
    <property type="entry name" value="IG_LIKE"/>
    <property type="match status" value="1"/>
</dbReference>
<dbReference type="SMART" id="SM00409">
    <property type="entry name" value="IG"/>
    <property type="match status" value="1"/>
</dbReference>
<dbReference type="GeneTree" id="ENSGT00990000204268"/>
<evidence type="ECO:0000313" key="3">
    <source>
        <dbReference type="Proteomes" id="UP000472265"/>
    </source>
</evidence>
<dbReference type="Ensembl" id="ENSSAUT00010000213.1">
    <property type="protein sequence ID" value="ENSSAUP00010000204.1"/>
    <property type="gene ID" value="ENSSAUG00010000094.1"/>
</dbReference>
<keyword evidence="3" id="KW-1185">Reference proteome</keyword>
<dbReference type="Gene3D" id="2.60.40.10">
    <property type="entry name" value="Immunoglobulins"/>
    <property type="match status" value="1"/>
</dbReference>
<protein>
    <recommendedName>
        <fullName evidence="1">Ig-like domain-containing protein</fullName>
    </recommendedName>
</protein>
<dbReference type="InterPro" id="IPR003598">
    <property type="entry name" value="Ig_sub2"/>
</dbReference>
<dbReference type="InterPro" id="IPR036179">
    <property type="entry name" value="Ig-like_dom_sf"/>
</dbReference>
<reference evidence="2" key="2">
    <citation type="submission" date="2025-08" db="UniProtKB">
        <authorList>
            <consortium name="Ensembl"/>
        </authorList>
    </citation>
    <scope>IDENTIFICATION</scope>
</reference>
<reference evidence="2" key="3">
    <citation type="submission" date="2025-09" db="UniProtKB">
        <authorList>
            <consortium name="Ensembl"/>
        </authorList>
    </citation>
    <scope>IDENTIFICATION</scope>
</reference>